<gene>
    <name evidence="3" type="ORF">OIDMADRAFT_170020</name>
</gene>
<feature type="region of interest" description="Disordered" evidence="1">
    <location>
        <begin position="1"/>
        <end position="39"/>
    </location>
</feature>
<feature type="region of interest" description="Disordered" evidence="1">
    <location>
        <begin position="421"/>
        <end position="451"/>
    </location>
</feature>
<name>A0A0C3GYW3_OIDMZ</name>
<dbReference type="SUPFAM" id="SSF52540">
    <property type="entry name" value="P-loop containing nucleoside triphosphate hydrolases"/>
    <property type="match status" value="1"/>
</dbReference>
<dbReference type="GO" id="GO:0005524">
    <property type="term" value="F:ATP binding"/>
    <property type="evidence" value="ECO:0007669"/>
    <property type="project" value="InterPro"/>
</dbReference>
<feature type="compositionally biased region" description="Low complexity" evidence="1">
    <location>
        <begin position="429"/>
        <end position="439"/>
    </location>
</feature>
<dbReference type="InParanoid" id="A0A0C3GYW3"/>
<proteinExistence type="predicted"/>
<dbReference type="PANTHER" id="PTHR23389:SF21">
    <property type="entry name" value="ATPASE FAMILY AAA DOMAIN-CONTAINING PROTEIN 5"/>
    <property type="match status" value="1"/>
</dbReference>
<reference evidence="3 4" key="1">
    <citation type="submission" date="2014-04" db="EMBL/GenBank/DDBJ databases">
        <authorList>
            <consortium name="DOE Joint Genome Institute"/>
            <person name="Kuo A."/>
            <person name="Martino E."/>
            <person name="Perotto S."/>
            <person name="Kohler A."/>
            <person name="Nagy L.G."/>
            <person name="Floudas D."/>
            <person name="Copeland A."/>
            <person name="Barry K.W."/>
            <person name="Cichocki N."/>
            <person name="Veneault-Fourrey C."/>
            <person name="LaButti K."/>
            <person name="Lindquist E.A."/>
            <person name="Lipzen A."/>
            <person name="Lundell T."/>
            <person name="Morin E."/>
            <person name="Murat C."/>
            <person name="Sun H."/>
            <person name="Tunlid A."/>
            <person name="Henrissat B."/>
            <person name="Grigoriev I.V."/>
            <person name="Hibbett D.S."/>
            <person name="Martin F."/>
            <person name="Nordberg H.P."/>
            <person name="Cantor M.N."/>
            <person name="Hua S.X."/>
        </authorList>
    </citation>
    <scope>NUCLEOTIDE SEQUENCE [LARGE SCALE GENOMIC DNA]</scope>
    <source>
        <strain evidence="3 4">Zn</strain>
    </source>
</reference>
<dbReference type="AlphaFoldDB" id="A0A0C3GYW3"/>
<dbReference type="Gene3D" id="3.40.50.300">
    <property type="entry name" value="P-loop containing nucleotide triphosphate hydrolases"/>
    <property type="match status" value="1"/>
</dbReference>
<dbReference type="InterPro" id="IPR003959">
    <property type="entry name" value="ATPase_AAA_core"/>
</dbReference>
<accession>A0A0C3GYW3</accession>
<dbReference type="Pfam" id="PF00004">
    <property type="entry name" value="AAA"/>
    <property type="match status" value="1"/>
</dbReference>
<dbReference type="GO" id="GO:0003677">
    <property type="term" value="F:DNA binding"/>
    <property type="evidence" value="ECO:0007669"/>
    <property type="project" value="TreeGrafter"/>
</dbReference>
<dbReference type="EMBL" id="KN832884">
    <property type="protein sequence ID" value="KIM96369.1"/>
    <property type="molecule type" value="Genomic_DNA"/>
</dbReference>
<sequence length="1115" mass="122214">MDEKQYKALGNDSNDLPKVSSASASTRETKSNTVLHGWANTPQGDLVVTEAVGDEAKPKKILRLNPKTGTIGSPPAKTRAAHPEPASKLVIVRYGQETGLPSETGQKIDQILGGSATATSLISSASLKRKPISRKVAGANPGATPHPFFLAKTTVNASAIQKPSSSTSEEKTIPRRQDSSITYLTAPKFPKRPLDKAPASAFSAFGGFGAKNPKILKFPGAVEPAWPWKGMTHIHDENEIQAAVKFPTNSLPTIPPKTRKSKHQAVEVLAGEDVIDILAAELCISSIVQSTREINADEYPALPECLRVPTRHVTTGLRVQNLVQKELSASFSPYNVNKEDSSSEDESQASSPKKKPVHPAIANLYSSLATSLSAFDQSRCETQSWTQKYSPKAAAEVLQTGREAMILKEWLQALTVQSVETGARDRSGSRASSVSRHSAVPGKRKQRSKKLEGFIVSSDEDEGDMDEISELEDDALLHGSQGTKRTVVRSNNANAKGSGRLTNAIVISGSHGCGKTAAVYAVANELGFEIFEINSSSRRSGKDILEKVGDMTHNHLVQSTQKEAPAEPIDEDAQRIADALESDIKSGRQGTVNSFFKPKVAAKAKDKSKKPESAVIEIDAIKTKVGPKAPPKQQKQSLILFEEADILYEEDKQFWATVMAMIIQSKRPIIITCTDESVIPLDCMSLHAIIRFPQPPIDLAIDYMLLVAANEGHLLRRDAVKSLYESRGLDLRSSMTELNFWCQFAVGDVKGGLEWLYTRWPPGSDIDELGHIIRVMSEGTYETGMGWLSQDFLKSGLQYLAVEDEISHEVWDGWHLDLGDYDKSLGIAGWATEMQSQAKGRIRDAAAVNIYGDYLDAMSAADMCASGAFAPDNKIRLDHSLPELTSKAREDYVLAYELLEATPLVSFDAVGADISMWMTSQARKYLQMDQHRRHNFDTPLELDRPSEAQIIDLIRHHSSSSESSLSRRDFSLAFDPISEPEKTSLYNTGSLEASSFDRNLSLIVLDIAPFVRSIVAYDSRLQQDRSRLSNLMSEGGRRGKRMRTTRSAMSALEGGARSTTRRDRYFGPGLNPYFVLRTGVQSWLDAMIAKTEDMGKDKIESGAKDITEEKIASDS</sequence>
<dbReference type="Proteomes" id="UP000054321">
    <property type="component" value="Unassembled WGS sequence"/>
</dbReference>
<organism evidence="3 4">
    <name type="scientific">Oidiodendron maius (strain Zn)</name>
    <dbReference type="NCBI Taxonomy" id="913774"/>
    <lineage>
        <taxon>Eukaryota</taxon>
        <taxon>Fungi</taxon>
        <taxon>Dikarya</taxon>
        <taxon>Ascomycota</taxon>
        <taxon>Pezizomycotina</taxon>
        <taxon>Leotiomycetes</taxon>
        <taxon>Leotiomycetes incertae sedis</taxon>
        <taxon>Myxotrichaceae</taxon>
        <taxon>Oidiodendron</taxon>
    </lineage>
</organism>
<dbReference type="GO" id="GO:0016887">
    <property type="term" value="F:ATP hydrolysis activity"/>
    <property type="evidence" value="ECO:0007669"/>
    <property type="project" value="InterPro"/>
</dbReference>
<feature type="region of interest" description="Disordered" evidence="1">
    <location>
        <begin position="333"/>
        <end position="357"/>
    </location>
</feature>
<reference evidence="4" key="2">
    <citation type="submission" date="2015-01" db="EMBL/GenBank/DDBJ databases">
        <title>Evolutionary Origins and Diversification of the Mycorrhizal Mutualists.</title>
        <authorList>
            <consortium name="DOE Joint Genome Institute"/>
            <consortium name="Mycorrhizal Genomics Consortium"/>
            <person name="Kohler A."/>
            <person name="Kuo A."/>
            <person name="Nagy L.G."/>
            <person name="Floudas D."/>
            <person name="Copeland A."/>
            <person name="Barry K.W."/>
            <person name="Cichocki N."/>
            <person name="Veneault-Fourrey C."/>
            <person name="LaButti K."/>
            <person name="Lindquist E.A."/>
            <person name="Lipzen A."/>
            <person name="Lundell T."/>
            <person name="Morin E."/>
            <person name="Murat C."/>
            <person name="Riley R."/>
            <person name="Ohm R."/>
            <person name="Sun H."/>
            <person name="Tunlid A."/>
            <person name="Henrissat B."/>
            <person name="Grigoriev I.V."/>
            <person name="Hibbett D.S."/>
            <person name="Martin F."/>
        </authorList>
    </citation>
    <scope>NUCLEOTIDE SEQUENCE [LARGE SCALE GENOMIC DNA]</scope>
    <source>
        <strain evidence="4">Zn</strain>
    </source>
</reference>
<keyword evidence="4" id="KW-1185">Reference proteome</keyword>
<dbReference type="STRING" id="913774.A0A0C3GYW3"/>
<dbReference type="GO" id="GO:0005634">
    <property type="term" value="C:nucleus"/>
    <property type="evidence" value="ECO:0007669"/>
    <property type="project" value="TreeGrafter"/>
</dbReference>
<dbReference type="HOGENOM" id="CLU_003721_0_0_1"/>
<evidence type="ECO:0000313" key="3">
    <source>
        <dbReference type="EMBL" id="KIM96369.1"/>
    </source>
</evidence>
<feature type="region of interest" description="Disordered" evidence="1">
    <location>
        <begin position="65"/>
        <end position="84"/>
    </location>
</feature>
<feature type="domain" description="ATPase AAA-type core" evidence="2">
    <location>
        <begin position="506"/>
        <end position="547"/>
    </location>
</feature>
<evidence type="ECO:0000256" key="1">
    <source>
        <dbReference type="SAM" id="MobiDB-lite"/>
    </source>
</evidence>
<dbReference type="PANTHER" id="PTHR23389">
    <property type="entry name" value="CHROMOSOME TRANSMISSION FIDELITY FACTOR 18"/>
    <property type="match status" value="1"/>
</dbReference>
<dbReference type="InterPro" id="IPR027417">
    <property type="entry name" value="P-loop_NTPase"/>
</dbReference>
<evidence type="ECO:0000259" key="2">
    <source>
        <dbReference type="Pfam" id="PF00004"/>
    </source>
</evidence>
<protein>
    <recommendedName>
        <fullName evidence="2">ATPase AAA-type core domain-containing protein</fullName>
    </recommendedName>
</protein>
<dbReference type="OrthoDB" id="9996895at2759"/>
<evidence type="ECO:0000313" key="4">
    <source>
        <dbReference type="Proteomes" id="UP000054321"/>
    </source>
</evidence>
<feature type="compositionally biased region" description="Polar residues" evidence="1">
    <location>
        <begin position="20"/>
        <end position="34"/>
    </location>
</feature>
<feature type="region of interest" description="Disordered" evidence="1">
    <location>
        <begin position="1032"/>
        <end position="1054"/>
    </location>
</feature>